<dbReference type="InterPro" id="IPR014782">
    <property type="entry name" value="Peptidase_M1_dom"/>
</dbReference>
<dbReference type="RefSeq" id="WP_050428640.1">
    <property type="nucleotide sequence ID" value="NZ_CP012159.1"/>
</dbReference>
<dbReference type="GO" id="GO:0070006">
    <property type="term" value="F:metalloaminopeptidase activity"/>
    <property type="evidence" value="ECO:0007669"/>
    <property type="project" value="TreeGrafter"/>
</dbReference>
<dbReference type="SUPFAM" id="SSF55486">
    <property type="entry name" value="Metalloproteases ('zincins'), catalytic domain"/>
    <property type="match status" value="1"/>
</dbReference>
<dbReference type="SUPFAM" id="SSF48371">
    <property type="entry name" value="ARM repeat"/>
    <property type="match status" value="1"/>
</dbReference>
<keyword evidence="8" id="KW-0479">Metal-binding</keyword>
<dbReference type="OrthoDB" id="9816201at2"/>
<dbReference type="Pfam" id="PF17900">
    <property type="entry name" value="Peptidase_M1_N"/>
    <property type="match status" value="1"/>
</dbReference>
<dbReference type="GO" id="GO:0016020">
    <property type="term" value="C:membrane"/>
    <property type="evidence" value="ECO:0007669"/>
    <property type="project" value="TreeGrafter"/>
</dbReference>
<dbReference type="PANTHER" id="PTHR11533">
    <property type="entry name" value="PROTEASE M1 ZINC METALLOPROTEASE"/>
    <property type="match status" value="1"/>
</dbReference>
<sequence length="912" mass="101384">MAESRLHERCACGSSLSSSSSFAASRPFTLAGTKRVYERPRPFTVRHIALDLALDIDAKSIEGSARLDVVRLDPAATKITLDALGFEIAAVEIAVSQAEGEASSVKRASKAPPAKASAKGAKGKGAKAQASAKGKASDGAGFSAADYSYDGEALRVTVPEGAAEASIRVQYRAVPRRGMYFLAPDEHVPERPRQVWTQCQDEDARHIFPCVDKPHIKQTTELRVKIPAGWTCLSNGELLSPAKDQKQGIFHFRLDEPHPSYLFTLVAGEFTRIEEEVNGVPLAYLVPRGREEDGKRTFARTPEMIRHFGEKLGVPYPWKRYSQVVVSDFIFGGMENTTATTMYEHILLDERAAIDISSDDLIAHELAHQWFGDLVTCRDWSHGWLNEGFATFMEHVDREHHLGRDEYEHGLVGDMDAYLGEAKGRYRRPVVCLDYDVPIDLFDRHLYEKGGLVLHLLRRELGDELFWRAVNTYLTRHARGVVETRDLQRAFEDTSGRSLERFFEQWVFRSGHAEVEVKIEFDDTLCTVTVKQSHGPGGSRDARDHGPSTDAAPSAFAFDLVLDFGFGEVQREVRRVEQATHTFAIPLPRRPKFVVVDPDLRVLGELSVEAPVDLLRGQLAHAPTARGRALAAHLLGKKDDPVTVKALSRTLGDEKEFWGVRAEAAEALGRIRSDEALSILIGRVDLKHAKVRRAVVRALGRFRSNKAAEALQKLALRDASYLVEAESARALGATRQTAAFDTLVEILDRPSWGDVIRSGALDGLAHLRDDRALPHVLARTRYGVPARGRRAAILALPRIGADRKIREALEDLLDTADPHVRVDVIRALAELGDPKARGAMQRALDRELDGRVRRRLREVLRDLAGAGRREADRLRDELETLRREHHELKARVSKLEGVSSAQKGAKKGESKP</sequence>
<dbReference type="Pfam" id="PF01433">
    <property type="entry name" value="Peptidase_M1"/>
    <property type="match status" value="1"/>
</dbReference>
<evidence type="ECO:0000256" key="2">
    <source>
        <dbReference type="ARBA" id="ARBA00001947"/>
    </source>
</evidence>
<proteinExistence type="inferred from homology"/>
<dbReference type="Proteomes" id="UP000067626">
    <property type="component" value="Chromosome"/>
</dbReference>
<dbReference type="KEGG" id="ccro:CMC5_001770"/>
<dbReference type="GO" id="GO:0042277">
    <property type="term" value="F:peptide binding"/>
    <property type="evidence" value="ECO:0007669"/>
    <property type="project" value="TreeGrafter"/>
</dbReference>
<evidence type="ECO:0000256" key="11">
    <source>
        <dbReference type="ARBA" id="ARBA00023049"/>
    </source>
</evidence>
<dbReference type="Pfam" id="PF13646">
    <property type="entry name" value="HEAT_2"/>
    <property type="match status" value="3"/>
</dbReference>
<dbReference type="Gene3D" id="1.25.10.10">
    <property type="entry name" value="Leucine-rich Repeat Variant"/>
    <property type="match status" value="2"/>
</dbReference>
<dbReference type="InterPro" id="IPR027268">
    <property type="entry name" value="Peptidase_M4/M1_CTD_sf"/>
</dbReference>
<evidence type="ECO:0000256" key="8">
    <source>
        <dbReference type="ARBA" id="ARBA00022723"/>
    </source>
</evidence>
<comment type="cofactor">
    <cofactor evidence="2">
        <name>Zn(2+)</name>
        <dbReference type="ChEBI" id="CHEBI:29105"/>
    </cofactor>
</comment>
<dbReference type="STRING" id="52.CMC5_001770"/>
<feature type="domain" description="Aminopeptidase N-like N-terminal" evidence="14">
    <location>
        <begin position="49"/>
        <end position="262"/>
    </location>
</feature>
<dbReference type="InterPro" id="IPR016024">
    <property type="entry name" value="ARM-type_fold"/>
</dbReference>
<keyword evidence="16" id="KW-1185">Reference proteome</keyword>
<dbReference type="InterPro" id="IPR004155">
    <property type="entry name" value="PBS_lyase_HEAT"/>
</dbReference>
<evidence type="ECO:0000256" key="1">
    <source>
        <dbReference type="ARBA" id="ARBA00000098"/>
    </source>
</evidence>
<dbReference type="InterPro" id="IPR001930">
    <property type="entry name" value="Peptidase_M1"/>
</dbReference>
<keyword evidence="9" id="KW-0378">Hydrolase</keyword>
<organism evidence="15 16">
    <name type="scientific">Chondromyces crocatus</name>
    <dbReference type="NCBI Taxonomy" id="52"/>
    <lineage>
        <taxon>Bacteria</taxon>
        <taxon>Pseudomonadati</taxon>
        <taxon>Myxococcota</taxon>
        <taxon>Polyangia</taxon>
        <taxon>Polyangiales</taxon>
        <taxon>Polyangiaceae</taxon>
        <taxon>Chondromyces</taxon>
    </lineage>
</organism>
<protein>
    <recommendedName>
        <fullName evidence="5">Aminopeptidase N</fullName>
        <ecNumber evidence="4">3.4.11.2</ecNumber>
    </recommendedName>
</protein>
<feature type="domain" description="Peptidase M1 membrane alanine aminopeptidase" evidence="13">
    <location>
        <begin position="300"/>
        <end position="506"/>
    </location>
</feature>
<name>A0A0K1E5F3_CHOCO</name>
<evidence type="ECO:0000259" key="13">
    <source>
        <dbReference type="Pfam" id="PF01433"/>
    </source>
</evidence>
<evidence type="ECO:0000256" key="4">
    <source>
        <dbReference type="ARBA" id="ARBA00012564"/>
    </source>
</evidence>
<evidence type="ECO:0000256" key="6">
    <source>
        <dbReference type="ARBA" id="ARBA00022438"/>
    </source>
</evidence>
<dbReference type="EMBL" id="CP012159">
    <property type="protein sequence ID" value="AKT36064.1"/>
    <property type="molecule type" value="Genomic_DNA"/>
</dbReference>
<dbReference type="InterPro" id="IPR045357">
    <property type="entry name" value="Aminopeptidase_N-like_N"/>
</dbReference>
<evidence type="ECO:0000256" key="12">
    <source>
        <dbReference type="SAM" id="MobiDB-lite"/>
    </source>
</evidence>
<dbReference type="SMART" id="SM00567">
    <property type="entry name" value="EZ_HEAT"/>
    <property type="match status" value="6"/>
</dbReference>
<feature type="region of interest" description="Disordered" evidence="12">
    <location>
        <begin position="891"/>
        <end position="912"/>
    </location>
</feature>
<dbReference type="GO" id="GO:0005615">
    <property type="term" value="C:extracellular space"/>
    <property type="evidence" value="ECO:0007669"/>
    <property type="project" value="TreeGrafter"/>
</dbReference>
<dbReference type="CDD" id="cd09603">
    <property type="entry name" value="M1_APN_like"/>
    <property type="match status" value="1"/>
</dbReference>
<dbReference type="Gene3D" id="2.60.40.1730">
    <property type="entry name" value="tricorn interacting facor f3 domain"/>
    <property type="match status" value="1"/>
</dbReference>
<dbReference type="GO" id="GO:0016285">
    <property type="term" value="F:alanyl aminopeptidase activity"/>
    <property type="evidence" value="ECO:0007669"/>
    <property type="project" value="UniProtKB-EC"/>
</dbReference>
<dbReference type="InterPro" id="IPR050344">
    <property type="entry name" value="Peptidase_M1_aminopeptidases"/>
</dbReference>
<dbReference type="SUPFAM" id="SSF63737">
    <property type="entry name" value="Leukotriene A4 hydrolase N-terminal domain"/>
    <property type="match status" value="1"/>
</dbReference>
<dbReference type="GO" id="GO:0005737">
    <property type="term" value="C:cytoplasm"/>
    <property type="evidence" value="ECO:0007669"/>
    <property type="project" value="TreeGrafter"/>
</dbReference>
<evidence type="ECO:0000259" key="14">
    <source>
        <dbReference type="Pfam" id="PF17900"/>
    </source>
</evidence>
<dbReference type="GO" id="GO:0008270">
    <property type="term" value="F:zinc ion binding"/>
    <property type="evidence" value="ECO:0007669"/>
    <property type="project" value="InterPro"/>
</dbReference>
<keyword evidence="11" id="KW-0482">Metalloprotease</keyword>
<keyword evidence="10" id="KW-0862">Zinc</keyword>
<dbReference type="AlphaFoldDB" id="A0A0K1E5F3"/>
<gene>
    <name evidence="15" type="ORF">CMC5_001770</name>
</gene>
<dbReference type="EC" id="3.4.11.2" evidence="4"/>
<accession>A0A0K1E5F3</accession>
<keyword evidence="6" id="KW-0031">Aminopeptidase</keyword>
<dbReference type="InterPro" id="IPR042097">
    <property type="entry name" value="Aminopeptidase_N-like_N_sf"/>
</dbReference>
<dbReference type="GO" id="GO:0006508">
    <property type="term" value="P:proteolysis"/>
    <property type="evidence" value="ECO:0007669"/>
    <property type="project" value="UniProtKB-KW"/>
</dbReference>
<reference evidence="15 16" key="1">
    <citation type="submission" date="2015-07" db="EMBL/GenBank/DDBJ databases">
        <title>Genome analysis of myxobacterium Chondromyces crocatus Cm c5 reveals a high potential for natural compound synthesis and the genetic basis for the loss of fruiting body formation.</title>
        <authorList>
            <person name="Zaburannyi N."/>
            <person name="Bunk B."/>
            <person name="Maier J."/>
            <person name="Overmann J."/>
            <person name="Mueller R."/>
        </authorList>
    </citation>
    <scope>NUCLEOTIDE SEQUENCE [LARGE SCALE GENOMIC DNA]</scope>
    <source>
        <strain evidence="15 16">Cm c5</strain>
    </source>
</reference>
<evidence type="ECO:0000256" key="5">
    <source>
        <dbReference type="ARBA" id="ARBA00015611"/>
    </source>
</evidence>
<evidence type="ECO:0000256" key="3">
    <source>
        <dbReference type="ARBA" id="ARBA00010136"/>
    </source>
</evidence>
<dbReference type="GO" id="GO:0043171">
    <property type="term" value="P:peptide catabolic process"/>
    <property type="evidence" value="ECO:0007669"/>
    <property type="project" value="TreeGrafter"/>
</dbReference>
<evidence type="ECO:0000256" key="9">
    <source>
        <dbReference type="ARBA" id="ARBA00022801"/>
    </source>
</evidence>
<comment type="similarity">
    <text evidence="3">Belongs to the peptidase M1 family.</text>
</comment>
<comment type="catalytic activity">
    <reaction evidence="1">
        <text>Release of an N-terminal amino acid, Xaa-|-Yaa- from a peptide, amide or arylamide. Xaa is preferably Ala, but may be most amino acids including Pro (slow action). When a terminal hydrophobic residue is followed by a prolyl residue, the two may be released as an intact Xaa-Pro dipeptide.</text>
        <dbReference type="EC" id="3.4.11.2"/>
    </reaction>
</comment>
<evidence type="ECO:0000256" key="7">
    <source>
        <dbReference type="ARBA" id="ARBA00022670"/>
    </source>
</evidence>
<evidence type="ECO:0000313" key="16">
    <source>
        <dbReference type="Proteomes" id="UP000067626"/>
    </source>
</evidence>
<keyword evidence="7" id="KW-0645">Protease</keyword>
<evidence type="ECO:0000256" key="10">
    <source>
        <dbReference type="ARBA" id="ARBA00022833"/>
    </source>
</evidence>
<evidence type="ECO:0000313" key="15">
    <source>
        <dbReference type="EMBL" id="AKT36064.1"/>
    </source>
</evidence>
<dbReference type="Gene3D" id="1.10.390.10">
    <property type="entry name" value="Neutral Protease Domain 2"/>
    <property type="match status" value="1"/>
</dbReference>
<dbReference type="InterPro" id="IPR011989">
    <property type="entry name" value="ARM-like"/>
</dbReference>
<dbReference type="PANTHER" id="PTHR11533:SF174">
    <property type="entry name" value="PUROMYCIN-SENSITIVE AMINOPEPTIDASE-RELATED"/>
    <property type="match status" value="1"/>
</dbReference>
<feature type="region of interest" description="Disordered" evidence="12">
    <location>
        <begin position="102"/>
        <end position="139"/>
    </location>
</feature>
<dbReference type="PRINTS" id="PR00756">
    <property type="entry name" value="ALADIPTASE"/>
</dbReference>
<dbReference type="PATRIC" id="fig|52.7.peg.190"/>